<evidence type="ECO:0000259" key="1">
    <source>
        <dbReference type="PROSITE" id="PS50181"/>
    </source>
</evidence>
<dbReference type="AlphaFoldDB" id="A0A0D2LFF1"/>
<protein>
    <recommendedName>
        <fullName evidence="1">F-box domain-containing protein</fullName>
    </recommendedName>
</protein>
<keyword evidence="3" id="KW-1185">Reference proteome</keyword>
<gene>
    <name evidence="2" type="ORF">HYPSUDRAFT_133184</name>
</gene>
<dbReference type="Gene3D" id="3.80.10.10">
    <property type="entry name" value="Ribonuclease Inhibitor"/>
    <property type="match status" value="1"/>
</dbReference>
<dbReference type="PROSITE" id="PS50181">
    <property type="entry name" value="FBOX"/>
    <property type="match status" value="1"/>
</dbReference>
<dbReference type="CDD" id="cd09917">
    <property type="entry name" value="F-box_SF"/>
    <property type="match status" value="1"/>
</dbReference>
<dbReference type="SUPFAM" id="SSF81383">
    <property type="entry name" value="F-box domain"/>
    <property type="match status" value="1"/>
</dbReference>
<reference evidence="3" key="1">
    <citation type="submission" date="2014-04" db="EMBL/GenBank/DDBJ databases">
        <title>Evolutionary Origins and Diversification of the Mycorrhizal Mutualists.</title>
        <authorList>
            <consortium name="DOE Joint Genome Institute"/>
            <consortium name="Mycorrhizal Genomics Consortium"/>
            <person name="Kohler A."/>
            <person name="Kuo A."/>
            <person name="Nagy L.G."/>
            <person name="Floudas D."/>
            <person name="Copeland A."/>
            <person name="Barry K.W."/>
            <person name="Cichocki N."/>
            <person name="Veneault-Fourrey C."/>
            <person name="LaButti K."/>
            <person name="Lindquist E.A."/>
            <person name="Lipzen A."/>
            <person name="Lundell T."/>
            <person name="Morin E."/>
            <person name="Murat C."/>
            <person name="Riley R."/>
            <person name="Ohm R."/>
            <person name="Sun H."/>
            <person name="Tunlid A."/>
            <person name="Henrissat B."/>
            <person name="Grigoriev I.V."/>
            <person name="Hibbett D.S."/>
            <person name="Martin F."/>
        </authorList>
    </citation>
    <scope>NUCLEOTIDE SEQUENCE [LARGE SCALE GENOMIC DNA]</scope>
    <source>
        <strain evidence="3">FD-334 SS-4</strain>
    </source>
</reference>
<evidence type="ECO:0000313" key="3">
    <source>
        <dbReference type="Proteomes" id="UP000054270"/>
    </source>
</evidence>
<proteinExistence type="predicted"/>
<organism evidence="2 3">
    <name type="scientific">Hypholoma sublateritium (strain FD-334 SS-4)</name>
    <dbReference type="NCBI Taxonomy" id="945553"/>
    <lineage>
        <taxon>Eukaryota</taxon>
        <taxon>Fungi</taxon>
        <taxon>Dikarya</taxon>
        <taxon>Basidiomycota</taxon>
        <taxon>Agaricomycotina</taxon>
        <taxon>Agaricomycetes</taxon>
        <taxon>Agaricomycetidae</taxon>
        <taxon>Agaricales</taxon>
        <taxon>Agaricineae</taxon>
        <taxon>Strophariaceae</taxon>
        <taxon>Hypholoma</taxon>
    </lineage>
</organism>
<dbReference type="InterPro" id="IPR032675">
    <property type="entry name" value="LRR_dom_sf"/>
</dbReference>
<dbReference type="Proteomes" id="UP000054270">
    <property type="component" value="Unassembled WGS sequence"/>
</dbReference>
<dbReference type="OrthoDB" id="3162794at2759"/>
<dbReference type="EMBL" id="KN817528">
    <property type="protein sequence ID" value="KJA26362.1"/>
    <property type="molecule type" value="Genomic_DNA"/>
</dbReference>
<evidence type="ECO:0000313" key="2">
    <source>
        <dbReference type="EMBL" id="KJA26362.1"/>
    </source>
</evidence>
<name>A0A0D2LFF1_HYPSF</name>
<dbReference type="InterPro" id="IPR036047">
    <property type="entry name" value="F-box-like_dom_sf"/>
</dbReference>
<dbReference type="InterPro" id="IPR001810">
    <property type="entry name" value="F-box_dom"/>
</dbReference>
<accession>A0A0D2LFF1</accession>
<sequence length="506" mass="57657">MRHSLPHDVVLEIVGYLSPPAILNMSLASRRLHKMLTSSLYRTVTLQSSSDCKVILELLLKRADICGHIREFAVQPNYYKAWPKSDKRICEIWVANAIKKISPHLTAIQSFDWDGLELPDDSLWVVLQSNCLKLKSISASVGMRPLRPESALFNFSDLIAFSLIVRHGIDGSRRYPVFEQMPRQLWDMLLKRCPNLQKLAICSFSALGRALAFERIIEGHWPRLNSLLLGPFGYQPDLLLGPLSLSTTNSFGHFLSKHNELNYLQLLWEFTIWQSPENIKTNLSPSALPALDTFIGTYHQLAELPHPTTLRKIDISCEPVYSERRLDNVNQILARFTNLTTLNFSLGAVGLSSRTAHSFFVVLSTLDKLTDLLFVCCIDLPLRPMLEVLTRKLILLRPLKRFTLVKRYRFTELPDAMLRTALRIAKQVQQLEQINIRWERSSTRCIVQKGTYSVVAGRYGRPETLVAVEQGIPLVGDPFSRRYQYNIDSSTGERTTASIKPIIVFP</sequence>
<dbReference type="Pfam" id="PF12937">
    <property type="entry name" value="F-box-like"/>
    <property type="match status" value="1"/>
</dbReference>
<feature type="domain" description="F-box" evidence="1">
    <location>
        <begin position="1"/>
        <end position="44"/>
    </location>
</feature>